<keyword evidence="3" id="KW-1185">Reference proteome</keyword>
<reference evidence="2 3" key="1">
    <citation type="journal article" date="2018" name="Nat. Ecol. Evol.">
        <title>Pezizomycetes genomes reveal the molecular basis of ectomycorrhizal truffle lifestyle.</title>
        <authorList>
            <person name="Murat C."/>
            <person name="Payen T."/>
            <person name="Noel B."/>
            <person name="Kuo A."/>
            <person name="Morin E."/>
            <person name="Chen J."/>
            <person name="Kohler A."/>
            <person name="Krizsan K."/>
            <person name="Balestrini R."/>
            <person name="Da Silva C."/>
            <person name="Montanini B."/>
            <person name="Hainaut M."/>
            <person name="Levati E."/>
            <person name="Barry K.W."/>
            <person name="Belfiori B."/>
            <person name="Cichocki N."/>
            <person name="Clum A."/>
            <person name="Dockter R.B."/>
            <person name="Fauchery L."/>
            <person name="Guy J."/>
            <person name="Iotti M."/>
            <person name="Le Tacon F."/>
            <person name="Lindquist E.A."/>
            <person name="Lipzen A."/>
            <person name="Malagnac F."/>
            <person name="Mello A."/>
            <person name="Molinier V."/>
            <person name="Miyauchi S."/>
            <person name="Poulain J."/>
            <person name="Riccioni C."/>
            <person name="Rubini A."/>
            <person name="Sitrit Y."/>
            <person name="Splivallo R."/>
            <person name="Traeger S."/>
            <person name="Wang M."/>
            <person name="Zifcakova L."/>
            <person name="Wipf D."/>
            <person name="Zambonelli A."/>
            <person name="Paolocci F."/>
            <person name="Nowrousian M."/>
            <person name="Ottonello S."/>
            <person name="Baldrian P."/>
            <person name="Spatafora J.W."/>
            <person name="Henrissat B."/>
            <person name="Nagy L.G."/>
            <person name="Aury J.M."/>
            <person name="Wincker P."/>
            <person name="Grigoriev I.V."/>
            <person name="Bonfante P."/>
            <person name="Martin F.M."/>
        </authorList>
    </citation>
    <scope>NUCLEOTIDE SEQUENCE [LARGE SCALE GENOMIC DNA]</scope>
    <source>
        <strain evidence="2 3">CCBAS932</strain>
    </source>
</reference>
<feature type="compositionally biased region" description="Polar residues" evidence="1">
    <location>
        <begin position="108"/>
        <end position="117"/>
    </location>
</feature>
<name>A0A3N4L721_9PEZI</name>
<accession>A0A3N4L721</accession>
<feature type="compositionally biased region" description="Low complexity" evidence="1">
    <location>
        <begin position="1"/>
        <end position="13"/>
    </location>
</feature>
<feature type="compositionally biased region" description="Pro residues" evidence="1">
    <location>
        <begin position="136"/>
        <end position="148"/>
    </location>
</feature>
<dbReference type="Proteomes" id="UP000277580">
    <property type="component" value="Unassembled WGS sequence"/>
</dbReference>
<feature type="compositionally biased region" description="Basic and acidic residues" evidence="1">
    <location>
        <begin position="164"/>
        <end position="176"/>
    </location>
</feature>
<evidence type="ECO:0000256" key="1">
    <source>
        <dbReference type="SAM" id="MobiDB-lite"/>
    </source>
</evidence>
<dbReference type="EMBL" id="ML119106">
    <property type="protein sequence ID" value="RPB17282.1"/>
    <property type="molecule type" value="Genomic_DNA"/>
</dbReference>
<protein>
    <submittedName>
        <fullName evidence="2">Uncharacterized protein</fullName>
    </submittedName>
</protein>
<organism evidence="2 3">
    <name type="scientific">Morchella conica CCBAS932</name>
    <dbReference type="NCBI Taxonomy" id="1392247"/>
    <lineage>
        <taxon>Eukaryota</taxon>
        <taxon>Fungi</taxon>
        <taxon>Dikarya</taxon>
        <taxon>Ascomycota</taxon>
        <taxon>Pezizomycotina</taxon>
        <taxon>Pezizomycetes</taxon>
        <taxon>Pezizales</taxon>
        <taxon>Morchellaceae</taxon>
        <taxon>Morchella</taxon>
    </lineage>
</organism>
<feature type="compositionally biased region" description="Basic residues" evidence="1">
    <location>
        <begin position="120"/>
        <end position="131"/>
    </location>
</feature>
<dbReference type="OrthoDB" id="5395209at2759"/>
<proteinExistence type="predicted"/>
<feature type="region of interest" description="Disordered" evidence="1">
    <location>
        <begin position="102"/>
        <end position="176"/>
    </location>
</feature>
<dbReference type="InParanoid" id="A0A3N4L721"/>
<gene>
    <name evidence="2" type="ORF">P167DRAFT_601785</name>
</gene>
<feature type="region of interest" description="Disordered" evidence="1">
    <location>
        <begin position="1"/>
        <end position="39"/>
    </location>
</feature>
<dbReference type="AlphaFoldDB" id="A0A3N4L721"/>
<evidence type="ECO:0000313" key="2">
    <source>
        <dbReference type="EMBL" id="RPB17282.1"/>
    </source>
</evidence>
<evidence type="ECO:0000313" key="3">
    <source>
        <dbReference type="Proteomes" id="UP000277580"/>
    </source>
</evidence>
<sequence>MASTTTSPARTPLASPPSAPSTPVKPKRRPPRYKNPETAALRTRCRTYLDETDYSLWSFTDFWGGDEAARVSCQEMWHRELLRIINADKDPQRAKAAVVARNKYKQRGQVSEVSNGSKAAKPKAKTQKHSGKSGIPDPPQPQLPPPAYEPSSPDIRSPNSKPLSLHEQKHESLSADRRWNLPTGRSVEDVLFSWVVSQSDEARRVGQVPRESYAHSYILDVEDPNIKRLFDDEEWGIIVSRLLPLPAVDDSLRSFMYKFADAKNTSELRHLLISTPYISPDKTYSLEKHGDQAWVHSALSSLVILYEHSLVSGNDNLEAWFQINVWGPIFDRCFQHIPNISVKRTESQSLSNTTRKNPHPPTTTRKCIGNRYDGLITHNRLEYGAVEDSKDYEYKKWASDSLKLVKVLHDQLRGLETEVRHVTTALEGFRCVGFLTAGLECRGLFMQYGGGHVCLLSRSEGYKVPEAISPVSKLIAVLVGVWQMREVVRASVGNLEDFLANTEMQFKVALGQMARLPAILPVCMDTDADF</sequence>